<protein>
    <submittedName>
        <fullName evidence="1">Uncharacterized protein</fullName>
    </submittedName>
</protein>
<evidence type="ECO:0000313" key="1">
    <source>
        <dbReference type="EMBL" id="OGC53287.1"/>
    </source>
</evidence>
<gene>
    <name evidence="1" type="ORF">A3D91_02645</name>
</gene>
<comment type="caution">
    <text evidence="1">The sequence shown here is derived from an EMBL/GenBank/DDBJ whole genome shotgun (WGS) entry which is preliminary data.</text>
</comment>
<accession>A0A1F4V811</accession>
<proteinExistence type="predicted"/>
<dbReference type="EMBL" id="MEVD01000015">
    <property type="protein sequence ID" value="OGC53287.1"/>
    <property type="molecule type" value="Genomic_DNA"/>
</dbReference>
<dbReference type="AlphaFoldDB" id="A0A1F4V811"/>
<sequence>MFEEKVNHIPQKDVDLYDKQFTELIDFYQSFLPSNFKLKFSRLSDRGSKEKIYSLMDEKITQLRNNWKYLDENIRKEKLFRAERNIQFKGNEKNRDEIILTSALSHDAFTSECWAEAAAPIWNELDDISLGHRYTTGWAIHVRSAPGSTVNFWSGTGVLFKNEDKYTPNILSPKQYKEIENKFNSEGVSFFSNNPILSQKLSFINVYYQ</sequence>
<evidence type="ECO:0000313" key="2">
    <source>
        <dbReference type="Proteomes" id="UP000178127"/>
    </source>
</evidence>
<reference evidence="1 2" key="1">
    <citation type="journal article" date="2016" name="Nat. Commun.">
        <title>Thousands of microbial genomes shed light on interconnected biogeochemical processes in an aquifer system.</title>
        <authorList>
            <person name="Anantharaman K."/>
            <person name="Brown C.T."/>
            <person name="Hug L.A."/>
            <person name="Sharon I."/>
            <person name="Castelle C.J."/>
            <person name="Probst A.J."/>
            <person name="Thomas B.C."/>
            <person name="Singh A."/>
            <person name="Wilkins M.J."/>
            <person name="Karaoz U."/>
            <person name="Brodie E.L."/>
            <person name="Williams K.H."/>
            <person name="Hubbard S.S."/>
            <person name="Banfield J.F."/>
        </authorList>
    </citation>
    <scope>NUCLEOTIDE SEQUENCE [LARGE SCALE GENOMIC DNA]</scope>
</reference>
<dbReference type="Proteomes" id="UP000178127">
    <property type="component" value="Unassembled WGS sequence"/>
</dbReference>
<organism evidence="1 2">
    <name type="scientific">candidate division WWE3 bacterium RIFCSPHIGHO2_02_FULL_38_14</name>
    <dbReference type="NCBI Taxonomy" id="1802620"/>
    <lineage>
        <taxon>Bacteria</taxon>
        <taxon>Katanobacteria</taxon>
    </lineage>
</organism>
<name>A0A1F4V811_UNCKA</name>